<dbReference type="Gramene" id="KXG34239">
    <property type="protein sequence ID" value="KXG34239"/>
    <property type="gene ID" value="SORBI_3002G001200"/>
</dbReference>
<name>A0A1B6Q8J0_SORBI</name>
<evidence type="ECO:0000313" key="2">
    <source>
        <dbReference type="EMBL" id="KXG34239.1"/>
    </source>
</evidence>
<sequence length="85" mass="9045">MASMALSRIRLDLAGELENVTDPPLPRPTASSPDSAETPMTDGGHGGGMRAHTIQHRTDPPRPSRKGKQRTHASAHVPSSTSHCQ</sequence>
<evidence type="ECO:0000313" key="3">
    <source>
        <dbReference type="Proteomes" id="UP000000768"/>
    </source>
</evidence>
<dbReference type="OMA" id="KQRTHAS"/>
<dbReference type="EMBL" id="CM000761">
    <property type="protein sequence ID" value="KXG34239.1"/>
    <property type="molecule type" value="Genomic_DNA"/>
</dbReference>
<feature type="compositionally biased region" description="Basic residues" evidence="1">
    <location>
        <begin position="63"/>
        <end position="73"/>
    </location>
</feature>
<accession>A0A1B6Q8J0</accession>
<evidence type="ECO:0000256" key="1">
    <source>
        <dbReference type="SAM" id="MobiDB-lite"/>
    </source>
</evidence>
<organism evidence="2 3">
    <name type="scientific">Sorghum bicolor</name>
    <name type="common">Sorghum</name>
    <name type="synonym">Sorghum vulgare</name>
    <dbReference type="NCBI Taxonomy" id="4558"/>
    <lineage>
        <taxon>Eukaryota</taxon>
        <taxon>Viridiplantae</taxon>
        <taxon>Streptophyta</taxon>
        <taxon>Embryophyta</taxon>
        <taxon>Tracheophyta</taxon>
        <taxon>Spermatophyta</taxon>
        <taxon>Magnoliopsida</taxon>
        <taxon>Liliopsida</taxon>
        <taxon>Poales</taxon>
        <taxon>Poaceae</taxon>
        <taxon>PACMAD clade</taxon>
        <taxon>Panicoideae</taxon>
        <taxon>Andropogonodae</taxon>
        <taxon>Andropogoneae</taxon>
        <taxon>Sorghinae</taxon>
        <taxon>Sorghum</taxon>
    </lineage>
</organism>
<dbReference type="AlphaFoldDB" id="A0A1B6Q8J0"/>
<keyword evidence="3" id="KW-1185">Reference proteome</keyword>
<feature type="region of interest" description="Disordered" evidence="1">
    <location>
        <begin position="15"/>
        <end position="85"/>
    </location>
</feature>
<gene>
    <name evidence="2" type="ORF">SORBI_3002G001200</name>
</gene>
<proteinExistence type="predicted"/>
<dbReference type="InParanoid" id="A0A1B6Q8J0"/>
<protein>
    <submittedName>
        <fullName evidence="2">Uncharacterized protein</fullName>
    </submittedName>
</protein>
<reference evidence="2 3" key="1">
    <citation type="journal article" date="2009" name="Nature">
        <title>The Sorghum bicolor genome and the diversification of grasses.</title>
        <authorList>
            <person name="Paterson A.H."/>
            <person name="Bowers J.E."/>
            <person name="Bruggmann R."/>
            <person name="Dubchak I."/>
            <person name="Grimwood J."/>
            <person name="Gundlach H."/>
            <person name="Haberer G."/>
            <person name="Hellsten U."/>
            <person name="Mitros T."/>
            <person name="Poliakov A."/>
            <person name="Schmutz J."/>
            <person name="Spannagl M."/>
            <person name="Tang H."/>
            <person name="Wang X."/>
            <person name="Wicker T."/>
            <person name="Bharti A.K."/>
            <person name="Chapman J."/>
            <person name="Feltus F.A."/>
            <person name="Gowik U."/>
            <person name="Grigoriev I.V."/>
            <person name="Lyons E."/>
            <person name="Maher C.A."/>
            <person name="Martis M."/>
            <person name="Narechania A."/>
            <person name="Otillar R.P."/>
            <person name="Penning B.W."/>
            <person name="Salamov A.A."/>
            <person name="Wang Y."/>
            <person name="Zhang L."/>
            <person name="Carpita N.C."/>
            <person name="Freeling M."/>
            <person name="Gingle A.R."/>
            <person name="Hash C.T."/>
            <person name="Keller B."/>
            <person name="Klein P."/>
            <person name="Kresovich S."/>
            <person name="McCann M.C."/>
            <person name="Ming R."/>
            <person name="Peterson D.G."/>
            <person name="Mehboob-ur-Rahman"/>
            <person name="Ware D."/>
            <person name="Westhoff P."/>
            <person name="Mayer K.F."/>
            <person name="Messing J."/>
            <person name="Rokhsar D.S."/>
        </authorList>
    </citation>
    <scope>NUCLEOTIDE SEQUENCE [LARGE SCALE GENOMIC DNA]</scope>
    <source>
        <strain evidence="3">cv. BTx623</strain>
    </source>
</reference>
<reference evidence="3" key="2">
    <citation type="journal article" date="2018" name="Plant J.">
        <title>The Sorghum bicolor reference genome: improved assembly, gene annotations, a transcriptome atlas, and signatures of genome organization.</title>
        <authorList>
            <person name="McCormick R.F."/>
            <person name="Truong S.K."/>
            <person name="Sreedasyam A."/>
            <person name="Jenkins J."/>
            <person name="Shu S."/>
            <person name="Sims D."/>
            <person name="Kennedy M."/>
            <person name="Amirebrahimi M."/>
            <person name="Weers B.D."/>
            <person name="McKinley B."/>
            <person name="Mattison A."/>
            <person name="Morishige D.T."/>
            <person name="Grimwood J."/>
            <person name="Schmutz J."/>
            <person name="Mullet J.E."/>
        </authorList>
    </citation>
    <scope>NUCLEOTIDE SEQUENCE [LARGE SCALE GENOMIC DNA]</scope>
    <source>
        <strain evidence="3">cv. BTx623</strain>
    </source>
</reference>
<dbReference type="Proteomes" id="UP000000768">
    <property type="component" value="Chromosome 2"/>
</dbReference>